<accession>K6D5V2</accession>
<evidence type="ECO:0000256" key="1">
    <source>
        <dbReference type="SAM" id="Phobius"/>
    </source>
</evidence>
<dbReference type="Proteomes" id="UP000006315">
    <property type="component" value="Unassembled WGS sequence"/>
</dbReference>
<evidence type="ECO:0000313" key="3">
    <source>
        <dbReference type="Proteomes" id="UP000006315"/>
    </source>
</evidence>
<dbReference type="NCBIfam" id="TIGR03082">
    <property type="entry name" value="Gneg_AbrB_dup"/>
    <property type="match status" value="2"/>
</dbReference>
<keyword evidence="1" id="KW-1133">Transmembrane helix</keyword>
<feature type="transmembrane region" description="Helical" evidence="1">
    <location>
        <begin position="340"/>
        <end position="360"/>
    </location>
</feature>
<dbReference type="PANTHER" id="PTHR38457">
    <property type="entry name" value="REGULATOR ABRB-RELATED"/>
    <property type="match status" value="1"/>
</dbReference>
<dbReference type="STRING" id="1131731.BAZO_06804"/>
<dbReference type="PATRIC" id="fig|1131731.3.peg.1425"/>
<dbReference type="Pfam" id="PF05145">
    <property type="entry name" value="AbrB"/>
    <property type="match status" value="1"/>
</dbReference>
<dbReference type="InterPro" id="IPR007820">
    <property type="entry name" value="AbrB_fam"/>
</dbReference>
<gene>
    <name evidence="2" type="ORF">BAZO_06804</name>
</gene>
<dbReference type="InterPro" id="IPR017516">
    <property type="entry name" value="AbrB_dup"/>
</dbReference>
<keyword evidence="1" id="KW-0472">Membrane</keyword>
<comment type="caution">
    <text evidence="2">The sequence shown here is derived from an EMBL/GenBank/DDBJ whole genome shotgun (WGS) entry which is preliminary data.</text>
</comment>
<feature type="transmembrane region" description="Helical" evidence="1">
    <location>
        <begin position="7"/>
        <end position="25"/>
    </location>
</feature>
<dbReference type="RefSeq" id="WP_003330593.1">
    <property type="nucleotide sequence ID" value="NZ_AJLR01000044.1"/>
</dbReference>
<feature type="transmembrane region" description="Helical" evidence="1">
    <location>
        <begin position="93"/>
        <end position="115"/>
    </location>
</feature>
<dbReference type="EMBL" id="AJLR01000044">
    <property type="protein sequence ID" value="EKN67902.1"/>
    <property type="molecule type" value="Genomic_DNA"/>
</dbReference>
<dbReference type="PIRSF" id="PIRSF038991">
    <property type="entry name" value="Protein_AbrB"/>
    <property type="match status" value="1"/>
</dbReference>
<name>K6D5V2_SCHAZ</name>
<feature type="transmembrane region" description="Helical" evidence="1">
    <location>
        <begin position="284"/>
        <end position="304"/>
    </location>
</feature>
<evidence type="ECO:0000313" key="2">
    <source>
        <dbReference type="EMBL" id="EKN67902.1"/>
    </source>
</evidence>
<keyword evidence="3" id="KW-1185">Reference proteome</keyword>
<protein>
    <submittedName>
        <fullName evidence="2">Membrane protein AbrB duplication</fullName>
    </submittedName>
</protein>
<keyword evidence="1" id="KW-0812">Transmembrane</keyword>
<sequence>MKGSKGFLRIFLFVVLSGAGGFLLSLTGLSIGWMIGTLIMATVLSFTRPKFLSIPNNKAGIPKYWLYIGQCILGIELGQKMNTTVLFTFRDNWLAISIMLLLSISFSLLAGFILWKYSNLNMLTSFFATAPGGMSTMPGIADEVGANTGVVSIIQTVRVFLVILTIPVLLSSWFSNQVNTEFSNIISSETISFEPNQILMTIILVLVAVVGYFLGKYLKFLAPWLIGSMVSVAIFKSFSPLFFGHDLLAWWPHELIIFSQIFIGASIGSRFIKSMFIGIKKTLIISSLCTIILIFSILVCAYIVSTITGITFITSALAFAPGGVAEMTTTAVVLKGDPTFVVAVQVLRIIAVCVTLPPVFKLLNYWDLKKNSHTQISA</sequence>
<dbReference type="PANTHER" id="PTHR38457:SF1">
    <property type="entry name" value="REGULATOR ABRB-RELATED"/>
    <property type="match status" value="1"/>
</dbReference>
<feature type="transmembrane region" description="Helical" evidence="1">
    <location>
        <begin position="195"/>
        <end position="214"/>
    </location>
</feature>
<feature type="transmembrane region" description="Helical" evidence="1">
    <location>
        <begin position="157"/>
        <end position="175"/>
    </location>
</feature>
<dbReference type="GO" id="GO:0016020">
    <property type="term" value="C:membrane"/>
    <property type="evidence" value="ECO:0007669"/>
    <property type="project" value="InterPro"/>
</dbReference>
<feature type="transmembrane region" description="Helical" evidence="1">
    <location>
        <begin position="221"/>
        <end position="243"/>
    </location>
</feature>
<reference evidence="2 3" key="1">
    <citation type="journal article" date="2012" name="Front. Microbiol.">
        <title>Redundancy and modularity in membrane-associated dissimilatory nitrate reduction in Bacillus.</title>
        <authorList>
            <person name="Heylen K."/>
            <person name="Keltjens J."/>
        </authorList>
    </citation>
    <scope>NUCLEOTIDE SEQUENCE [LARGE SCALE GENOMIC DNA]</scope>
    <source>
        <strain evidence="2 3">LMG 9581</strain>
    </source>
</reference>
<feature type="transmembrane region" description="Helical" evidence="1">
    <location>
        <begin position="310"/>
        <end position="333"/>
    </location>
</feature>
<dbReference type="AlphaFoldDB" id="K6D5V2"/>
<proteinExistence type="predicted"/>
<organism evidence="2 3">
    <name type="scientific">Schinkia azotoformans LMG 9581</name>
    <dbReference type="NCBI Taxonomy" id="1131731"/>
    <lineage>
        <taxon>Bacteria</taxon>
        <taxon>Bacillati</taxon>
        <taxon>Bacillota</taxon>
        <taxon>Bacilli</taxon>
        <taxon>Bacillales</taxon>
        <taxon>Bacillaceae</taxon>
        <taxon>Calidifontibacillus/Schinkia group</taxon>
        <taxon>Schinkia</taxon>
    </lineage>
</organism>
<dbReference type="GO" id="GO:0010468">
    <property type="term" value="P:regulation of gene expression"/>
    <property type="evidence" value="ECO:0007669"/>
    <property type="project" value="InterPro"/>
</dbReference>